<dbReference type="Proteomes" id="UP000824120">
    <property type="component" value="Chromosome 1"/>
</dbReference>
<dbReference type="AlphaFoldDB" id="A0A9J6B3G2"/>
<evidence type="ECO:0000313" key="2">
    <source>
        <dbReference type="Proteomes" id="UP000824120"/>
    </source>
</evidence>
<dbReference type="OrthoDB" id="1303575at2759"/>
<gene>
    <name evidence="1" type="ORF">H5410_002885</name>
</gene>
<organism evidence="1 2">
    <name type="scientific">Solanum commersonii</name>
    <name type="common">Commerson's wild potato</name>
    <name type="synonym">Commerson's nightshade</name>
    <dbReference type="NCBI Taxonomy" id="4109"/>
    <lineage>
        <taxon>Eukaryota</taxon>
        <taxon>Viridiplantae</taxon>
        <taxon>Streptophyta</taxon>
        <taxon>Embryophyta</taxon>
        <taxon>Tracheophyta</taxon>
        <taxon>Spermatophyta</taxon>
        <taxon>Magnoliopsida</taxon>
        <taxon>eudicotyledons</taxon>
        <taxon>Gunneridae</taxon>
        <taxon>Pentapetalae</taxon>
        <taxon>asterids</taxon>
        <taxon>lamiids</taxon>
        <taxon>Solanales</taxon>
        <taxon>Solanaceae</taxon>
        <taxon>Solanoideae</taxon>
        <taxon>Solaneae</taxon>
        <taxon>Solanum</taxon>
    </lineage>
</organism>
<feature type="non-terminal residue" evidence="1">
    <location>
        <position position="1"/>
    </location>
</feature>
<comment type="caution">
    <text evidence="1">The sequence shown here is derived from an EMBL/GenBank/DDBJ whole genome shotgun (WGS) entry which is preliminary data.</text>
</comment>
<proteinExistence type="predicted"/>
<sequence>GDFIVILGGEKKIGGLPVFPQEFEDFAFGINSCDLVTEEYIFKRLYRVVVNQRFSELYVDTGLRHLARTGYDGAPLLLTCGSSSHTICKEKFGYIFNQLAIKEDIVRLKEEFFEECPSPENRAVLHQIQVEQKLNTRFYLCLAKGRRKKLTINMMNASSPVGDIEIVEEVVCFLKDQFTRGATYSELSLLQYIQPQIRQD</sequence>
<dbReference type="EMBL" id="JACXVP010000001">
    <property type="protein sequence ID" value="KAG5631168.1"/>
    <property type="molecule type" value="Genomic_DNA"/>
</dbReference>
<reference evidence="1 2" key="1">
    <citation type="submission" date="2020-09" db="EMBL/GenBank/DDBJ databases">
        <title>De no assembly of potato wild relative species, Solanum commersonii.</title>
        <authorList>
            <person name="Cho K."/>
        </authorList>
    </citation>
    <scope>NUCLEOTIDE SEQUENCE [LARGE SCALE GENOMIC DNA]</scope>
    <source>
        <strain evidence="1">LZ3.2</strain>
        <tissue evidence="1">Leaf</tissue>
    </source>
</reference>
<name>A0A9J6B3G2_SOLCO</name>
<evidence type="ECO:0000313" key="1">
    <source>
        <dbReference type="EMBL" id="KAG5631168.1"/>
    </source>
</evidence>
<accession>A0A9J6B3G2</accession>
<protein>
    <submittedName>
        <fullName evidence="1">Uncharacterized protein</fullName>
    </submittedName>
</protein>
<keyword evidence="2" id="KW-1185">Reference proteome</keyword>